<dbReference type="Gene3D" id="3.40.605.10">
    <property type="entry name" value="Aldehyde Dehydrogenase, Chain A, domain 1"/>
    <property type="match status" value="1"/>
</dbReference>
<dbReference type="PANTHER" id="PTHR43570:SF16">
    <property type="entry name" value="ALDEHYDE DEHYDROGENASE TYPE III, ISOFORM Q"/>
    <property type="match status" value="1"/>
</dbReference>
<evidence type="ECO:0000256" key="1">
    <source>
        <dbReference type="ARBA" id="ARBA00009986"/>
    </source>
</evidence>
<feature type="domain" description="Aldehyde dehydrogenase" evidence="8">
    <location>
        <begin position="2"/>
        <end position="403"/>
    </location>
</feature>
<dbReference type="GO" id="GO:0004029">
    <property type="term" value="F:aldehyde dehydrogenase (NAD+) activity"/>
    <property type="evidence" value="ECO:0007669"/>
    <property type="project" value="TreeGrafter"/>
</dbReference>
<dbReference type="Proteomes" id="UP000377798">
    <property type="component" value="Unassembled WGS sequence"/>
</dbReference>
<dbReference type="InterPro" id="IPR016161">
    <property type="entry name" value="Ald_DH/histidinol_DH"/>
</dbReference>
<keyword evidence="2 3" id="KW-0560">Oxidoreductase</keyword>
<evidence type="ECO:0000256" key="6">
    <source>
        <dbReference type="RuleBase" id="RU003345"/>
    </source>
</evidence>
<evidence type="ECO:0000256" key="3">
    <source>
        <dbReference type="PIRNR" id="PIRNR036492"/>
    </source>
</evidence>
<evidence type="ECO:0000256" key="5">
    <source>
        <dbReference type="PROSITE-ProRule" id="PRU10007"/>
    </source>
</evidence>
<feature type="active site" evidence="4 5">
    <location>
        <position position="190"/>
    </location>
</feature>
<protein>
    <recommendedName>
        <fullName evidence="3">Aldehyde dehydrogenase</fullName>
    </recommendedName>
</protein>
<evidence type="ECO:0000313" key="10">
    <source>
        <dbReference type="Proteomes" id="UP000377798"/>
    </source>
</evidence>
<feature type="active site" evidence="4">
    <location>
        <position position="224"/>
    </location>
</feature>
<name>A0A8H2M666_9FIRM</name>
<evidence type="ECO:0000313" key="9">
    <source>
        <dbReference type="EMBL" id="VFB17237.1"/>
    </source>
</evidence>
<evidence type="ECO:0000256" key="7">
    <source>
        <dbReference type="SAM" id="Coils"/>
    </source>
</evidence>
<organism evidence="9 10">
    <name type="scientific">Urinicoccus massiliensis</name>
    <dbReference type="NCBI Taxonomy" id="1723382"/>
    <lineage>
        <taxon>Bacteria</taxon>
        <taxon>Bacillati</taxon>
        <taxon>Bacillota</taxon>
        <taxon>Tissierellia</taxon>
        <taxon>Tissierellales</taxon>
        <taxon>Peptoniphilaceae</taxon>
        <taxon>Urinicoccus</taxon>
    </lineage>
</organism>
<keyword evidence="7" id="KW-0175">Coiled coil</keyword>
<dbReference type="AlphaFoldDB" id="A0A8H2M666"/>
<dbReference type="PIRSF" id="PIRSF036492">
    <property type="entry name" value="ALDH"/>
    <property type="match status" value="1"/>
</dbReference>
<reference evidence="9 10" key="1">
    <citation type="submission" date="2019-02" db="EMBL/GenBank/DDBJ databases">
        <authorList>
            <consortium name="Pathogen Informatics"/>
        </authorList>
    </citation>
    <scope>NUCLEOTIDE SEQUENCE [LARGE SCALE GENOMIC DNA]</scope>
    <source>
        <strain evidence="9 10">3012STDY7089603</strain>
    </source>
</reference>
<sequence>MDLKNRICKLKNLKKELQRSRQEILKALEADLGKSMEEAYLSEYLMTLEELDYTIVQVPKWARPDKKPTPYYQFPSKGEIHHRPYGRVAIAAPWNYPFLLAMVPTIGALGAGNRVVLKTSRKAPATSQVVRDILGRVYDPEEVMVYGLGPQDRARFMVEDMDFLFFTGSTRVGREMAKLAGEKMIPCVLELGGKSPVIVFGDQDLETTAKRIIWGKTLNAGQTCVAPDYCLVQKDLRDPLIQAMNQAIQDFYGPNPLESSYLASIIDRDHFHRLEDLAKAQGLDMEGKAWLQGLKFAPQVFPADPSSPFMEEEIFGPFLPVLTIDDLEDCQKIINLHPNPLALYLFSQEEKDLDYILDTIPFGGGAFNDTLTHLSTVTLPFGGVGQSGMGAYHGKYSFDTFSRKVSILKKSRKIDLDMRYPPYENFDPRKFFKK</sequence>
<dbReference type="InterPro" id="IPR015590">
    <property type="entry name" value="Aldehyde_DH_dom"/>
</dbReference>
<evidence type="ECO:0000256" key="2">
    <source>
        <dbReference type="ARBA" id="ARBA00023002"/>
    </source>
</evidence>
<accession>A0A8H2M666</accession>
<proteinExistence type="inferred from homology"/>
<dbReference type="GO" id="GO:0006081">
    <property type="term" value="P:aldehyde metabolic process"/>
    <property type="evidence" value="ECO:0007669"/>
    <property type="project" value="InterPro"/>
</dbReference>
<keyword evidence="10" id="KW-1185">Reference proteome</keyword>
<dbReference type="PROSITE" id="PS00687">
    <property type="entry name" value="ALDEHYDE_DEHYDR_GLU"/>
    <property type="match status" value="1"/>
</dbReference>
<dbReference type="Gene3D" id="3.40.309.10">
    <property type="entry name" value="Aldehyde Dehydrogenase, Chain A, domain 2"/>
    <property type="match status" value="1"/>
</dbReference>
<dbReference type="RefSeq" id="WP_165478662.1">
    <property type="nucleotide sequence ID" value="NZ_CAACYI010000001.1"/>
</dbReference>
<dbReference type="EMBL" id="CAACYI010000001">
    <property type="protein sequence ID" value="VFB17237.1"/>
    <property type="molecule type" value="Genomic_DNA"/>
</dbReference>
<evidence type="ECO:0000256" key="4">
    <source>
        <dbReference type="PIRSR" id="PIRSR036492-1"/>
    </source>
</evidence>
<dbReference type="InterPro" id="IPR029510">
    <property type="entry name" value="Ald_DH_CS_GLU"/>
</dbReference>
<comment type="caution">
    <text evidence="9">The sequence shown here is derived from an EMBL/GenBank/DDBJ whole genome shotgun (WGS) entry which is preliminary data.</text>
</comment>
<dbReference type="Pfam" id="PF00171">
    <property type="entry name" value="Aldedh"/>
    <property type="match status" value="1"/>
</dbReference>
<comment type="similarity">
    <text evidence="1 3 6">Belongs to the aldehyde dehydrogenase family.</text>
</comment>
<gene>
    <name evidence="9" type="primary">calB</name>
    <name evidence="9" type="ORF">NCTC13150_01824</name>
</gene>
<dbReference type="InterPro" id="IPR016162">
    <property type="entry name" value="Ald_DH_N"/>
</dbReference>
<dbReference type="PANTHER" id="PTHR43570">
    <property type="entry name" value="ALDEHYDE DEHYDROGENASE"/>
    <property type="match status" value="1"/>
</dbReference>
<dbReference type="InterPro" id="IPR012394">
    <property type="entry name" value="Aldehyde_DH_NAD(P)"/>
</dbReference>
<dbReference type="InterPro" id="IPR016163">
    <property type="entry name" value="Ald_DH_C"/>
</dbReference>
<evidence type="ECO:0000259" key="8">
    <source>
        <dbReference type="Pfam" id="PF00171"/>
    </source>
</evidence>
<dbReference type="GO" id="GO:0005737">
    <property type="term" value="C:cytoplasm"/>
    <property type="evidence" value="ECO:0007669"/>
    <property type="project" value="TreeGrafter"/>
</dbReference>
<feature type="coiled-coil region" evidence="7">
    <location>
        <begin position="3"/>
        <end position="30"/>
    </location>
</feature>
<dbReference type="SUPFAM" id="SSF53720">
    <property type="entry name" value="ALDH-like"/>
    <property type="match status" value="1"/>
</dbReference>